<dbReference type="Proteomes" id="UP000218238">
    <property type="component" value="Unassembled WGS sequence"/>
</dbReference>
<proteinExistence type="predicted"/>
<dbReference type="OrthoDB" id="489576at2"/>
<sequence>MQAQEIKQRLQSLVEEASIIEPKLARRLEEINRWVKNVKPGSLTAKPLLSLFLLQIILDADAWLKFQALASKDEQQDAINALNPTVRYWYSDLFPKWLSEYDPKFYIWKQKLMAGEFCHQDNNLIKSIANSINRQNGSIVQRYIADLSMATDIIVCNRQEKPLCVQFTSLADEYSQQKLDDWQASLRFWGVERGLFLSYNPNVDDFVNRIVNISLHNSDNLHVGIYLKFNV</sequence>
<accession>A0A2A2TD81</accession>
<gene>
    <name evidence="1" type="ORF">CK510_24000</name>
</gene>
<name>A0A2A2TD81_9CYAN</name>
<organism evidence="1 2">
    <name type="scientific">Brunnivagina elsteri CCALA 953</name>
    <dbReference type="NCBI Taxonomy" id="987040"/>
    <lineage>
        <taxon>Bacteria</taxon>
        <taxon>Bacillati</taxon>
        <taxon>Cyanobacteriota</taxon>
        <taxon>Cyanophyceae</taxon>
        <taxon>Nostocales</taxon>
        <taxon>Calotrichaceae</taxon>
        <taxon>Brunnivagina</taxon>
    </lineage>
</organism>
<dbReference type="AlphaFoldDB" id="A0A2A2TD81"/>
<dbReference type="EMBL" id="NTFS01000367">
    <property type="protein sequence ID" value="PAX51595.1"/>
    <property type="molecule type" value="Genomic_DNA"/>
</dbReference>
<comment type="caution">
    <text evidence="1">The sequence shown here is derived from an EMBL/GenBank/DDBJ whole genome shotgun (WGS) entry which is preliminary data.</text>
</comment>
<dbReference type="RefSeq" id="WP_095724069.1">
    <property type="nucleotide sequence ID" value="NZ_NTFS01000367.1"/>
</dbReference>
<evidence type="ECO:0000313" key="1">
    <source>
        <dbReference type="EMBL" id="PAX51595.1"/>
    </source>
</evidence>
<keyword evidence="2" id="KW-1185">Reference proteome</keyword>
<protein>
    <submittedName>
        <fullName evidence="1">Uncharacterized protein</fullName>
    </submittedName>
</protein>
<reference evidence="1 2" key="1">
    <citation type="submission" date="2017-08" db="EMBL/GenBank/DDBJ databases">
        <title>Draft genome sequence of filamentous cyanobacterium Calothrix elsteri CCALA 953.</title>
        <authorList>
            <person name="Gagunashvili A.N."/>
            <person name="Elster J."/>
            <person name="Andresson O.S."/>
        </authorList>
    </citation>
    <scope>NUCLEOTIDE SEQUENCE [LARGE SCALE GENOMIC DNA]</scope>
    <source>
        <strain evidence="1 2">CCALA 953</strain>
    </source>
</reference>
<evidence type="ECO:0000313" key="2">
    <source>
        <dbReference type="Proteomes" id="UP000218238"/>
    </source>
</evidence>